<dbReference type="GO" id="GO:0005524">
    <property type="term" value="F:ATP binding"/>
    <property type="evidence" value="ECO:0007669"/>
    <property type="project" value="UniProtKB-KW"/>
</dbReference>
<gene>
    <name evidence="6" type="ORF">FR932_20425</name>
</gene>
<dbReference type="Gene3D" id="1.10.8.80">
    <property type="entry name" value="Magnesium chelatase subunit I, C-Terminal domain"/>
    <property type="match status" value="1"/>
</dbReference>
<dbReference type="PANTHER" id="PTHR42759">
    <property type="entry name" value="MOXR FAMILY PROTEIN"/>
    <property type="match status" value="1"/>
</dbReference>
<dbReference type="KEGG" id="mmaa:FR932_20425"/>
<evidence type="ECO:0000313" key="6">
    <source>
        <dbReference type="EMBL" id="QFI40014.1"/>
    </source>
</evidence>
<dbReference type="Proteomes" id="UP000327424">
    <property type="component" value="Chromosome"/>
</dbReference>
<feature type="domain" description="ChlI/MoxR AAA lid" evidence="5">
    <location>
        <begin position="278"/>
        <end position="343"/>
    </location>
</feature>
<dbReference type="InterPro" id="IPR027417">
    <property type="entry name" value="P-loop_NTPase"/>
</dbReference>
<evidence type="ECO:0000256" key="2">
    <source>
        <dbReference type="ARBA" id="ARBA00022840"/>
    </source>
</evidence>
<dbReference type="RefSeq" id="WP_019441407.1">
    <property type="nucleotide sequence ID" value="NZ_ALOE01000017.1"/>
</dbReference>
<evidence type="ECO:0000313" key="7">
    <source>
        <dbReference type="Proteomes" id="UP000327424"/>
    </source>
</evidence>
<feature type="domain" description="ATPase AAA-3" evidence="4">
    <location>
        <begin position="38"/>
        <end position="170"/>
    </location>
</feature>
<dbReference type="OrthoDB" id="9808397at2"/>
<keyword evidence="7" id="KW-1185">Reference proteome</keyword>
<evidence type="ECO:0000259" key="5">
    <source>
        <dbReference type="Pfam" id="PF17863"/>
    </source>
</evidence>
<dbReference type="PIRSF" id="PIRSF002849">
    <property type="entry name" value="AAA_ATPase_chaperone_MoxR_prd"/>
    <property type="match status" value="1"/>
</dbReference>
<accession>A0A5J6WRH1</accession>
<protein>
    <submittedName>
        <fullName evidence="6">MoxR family ATPase</fullName>
    </submittedName>
</protein>
<dbReference type="EMBL" id="CP044399">
    <property type="protein sequence ID" value="QFI40014.1"/>
    <property type="molecule type" value="Genomic_DNA"/>
</dbReference>
<evidence type="ECO:0000256" key="1">
    <source>
        <dbReference type="ARBA" id="ARBA00022741"/>
    </source>
</evidence>
<dbReference type="Gene3D" id="3.40.50.300">
    <property type="entry name" value="P-loop containing nucleotide triphosphate hydrolases"/>
    <property type="match status" value="1"/>
</dbReference>
<dbReference type="PANTHER" id="PTHR42759:SF1">
    <property type="entry name" value="MAGNESIUM-CHELATASE SUBUNIT CHLD"/>
    <property type="match status" value="1"/>
</dbReference>
<sequence length="350" mass="38373">MSLSQQVFKQLSNTVNQSVVGQDDVVKALLIGLLTRGHVLLEGLPGTAKTRSIKALADAMNADFGRVQFTPDLLPSDVTGAEIYREVEGKHSLTFQPGPIFNNLVLADEINRAPAKVQSALLEAMAENSVTSAGETRQLPALFMVLATQNPVEQEGTYPLPEAQMDRFMLKVNVDYPDTESELAIIDLVREEELISMDMANLPKGSQPKAPVDLESQDIIKNSPSTPQLTIRPEHIMVAQREVSRIYISPLIKSYVVNLVMATRGIGDYSDAQFPQWLAVGASPRASIALDRGARAHAWLAGRDYVDPDDVRAMVHLVLGHRLVLSYAAMSERITTTKVIDEILEHVLIG</sequence>
<name>A0A5J6WRH1_MORMI</name>
<dbReference type="AlphaFoldDB" id="A0A5J6WRH1"/>
<reference evidence="6 7" key="1">
    <citation type="submission" date="2019-09" db="EMBL/GenBank/DDBJ databases">
        <title>Hybrid Assembly of the complete Genome of the Deep-Sea Bacterium Moritella marina from long Nanopore and Illumina reads.</title>
        <authorList>
            <person name="Magin S."/>
            <person name="Georgoulis A."/>
            <person name="Papadimitriou K."/>
            <person name="Iliakis G."/>
            <person name="Vorgias C.E."/>
        </authorList>
    </citation>
    <scope>NUCLEOTIDE SEQUENCE [LARGE SCALE GENOMIC DNA]</scope>
    <source>
        <strain evidence="6 7">MP-1</strain>
    </source>
</reference>
<organism evidence="6 7">
    <name type="scientific">Moritella marina ATCC 15381</name>
    <dbReference type="NCBI Taxonomy" id="1202962"/>
    <lineage>
        <taxon>Bacteria</taxon>
        <taxon>Pseudomonadati</taxon>
        <taxon>Pseudomonadota</taxon>
        <taxon>Gammaproteobacteria</taxon>
        <taxon>Alteromonadales</taxon>
        <taxon>Moritellaceae</taxon>
        <taxon>Moritella</taxon>
    </lineage>
</organism>
<dbReference type="InterPro" id="IPR050764">
    <property type="entry name" value="CbbQ/NirQ/NorQ/GpvN"/>
</dbReference>
<dbReference type="Pfam" id="PF07726">
    <property type="entry name" value="AAA_3"/>
    <property type="match status" value="1"/>
</dbReference>
<dbReference type="FunFam" id="3.40.50.300:FF:000640">
    <property type="entry name" value="MoxR family ATPase"/>
    <property type="match status" value="1"/>
</dbReference>
<comment type="similarity">
    <text evidence="3">Belongs to the MoxR family.</text>
</comment>
<keyword evidence="1" id="KW-0547">Nucleotide-binding</keyword>
<evidence type="ECO:0000256" key="3">
    <source>
        <dbReference type="ARBA" id="ARBA00061607"/>
    </source>
</evidence>
<keyword evidence="2" id="KW-0067">ATP-binding</keyword>
<dbReference type="InterPro" id="IPR041628">
    <property type="entry name" value="ChlI/MoxR_AAA_lid"/>
</dbReference>
<dbReference type="SUPFAM" id="SSF52540">
    <property type="entry name" value="P-loop containing nucleoside triphosphate hydrolases"/>
    <property type="match status" value="1"/>
</dbReference>
<proteinExistence type="inferred from homology"/>
<dbReference type="InterPro" id="IPR011703">
    <property type="entry name" value="ATPase_AAA-3"/>
</dbReference>
<dbReference type="Pfam" id="PF17863">
    <property type="entry name" value="AAA_lid_2"/>
    <property type="match status" value="1"/>
</dbReference>
<evidence type="ECO:0000259" key="4">
    <source>
        <dbReference type="Pfam" id="PF07726"/>
    </source>
</evidence>
<dbReference type="GO" id="GO:0016887">
    <property type="term" value="F:ATP hydrolysis activity"/>
    <property type="evidence" value="ECO:0007669"/>
    <property type="project" value="InterPro"/>
</dbReference>